<sequence length="1313" mass="147142">MAGNITEDLGMNLRLPVTDGMLSEQRCLSGDSISEWRSSEQVENGITSTSPSYWDTDDDDDCGPKPSDLYGRFTWRIENFSTINKRELRSDVFEIGGYKCLLIRMKSARICVDKMMKEVDGLRREQRWYILIYPQGCDVCNHLSLFLCVANHDKLLPGWSHFAQFTIAVVNKDPKKSKYSDTLHRFWKKEHDWGWKKFMELSKVFDGFIVTDTLVIKAQVQVIRFSSSFLPSLLFGPSDPLGMLPVYQTITSLICALAYHYICDAIFSLPSPSTLPNWRDHFSLPLLAYTPNIVAHDIQMDHLLFSIAMIFFFIQQTKFYLFFYRFFDPDSPSSLFCALCVFWDAILSEIKQLDSFKKKKCVRMTTKKDMTYSRVSLGEAGAMGVGEEVGTTVLAKEKSDQPFRCLDGQYRRELVRVYLSNVELICRRYLEEKIGKLNKFIEDKVRWSSFRAFWLEIDSSNRWHMSRDKRDAILKVIVKHFFIEKEVTSTLVMDSLYSGLKALEFQSKNLKGRSKSVELEELPAPMVHVDKDLFVLSDDILLLIERVVSDVLPLQPFPSKDDKCLQNRTKEGSSGDEFTKDSIDRDERRLMELGRRTIEVFVLVHIFSSRIEVSYQEAIALERQEELIREEEAAGLAESELKSKRSASEKEKRSKKKQAKQKRNNRKEKEKGKYDRGNLVQEALQQETFDEERTSDSLYSEPVEHNIKKIGAHEDASDVSDTVDVAAEMLQPDLDDRAASPINWDIDASEIHLTTEASGNDVQNGHIDNRSQFIIDDSSSSCSTDSVPSVFITEVYKRAISPVNITQSPPNRGKNHQSKEMQSGISSTMLAETSNLDGSSNNASASKVDQPESAVIVSSLKSDMQQQEIQVDKVLSLQNKQMPKDQIDVERQSPSSNLGEKQNNTSQLPKQSPTFTTDSPVSTSNNTIELASSKLPNSTSLGDKVLAHSSRSRPMSSSSLSEAQKQNVPAKHNSPHQVNATSRPSSAPLTLAPRSTASISPTVQVVPLLSRSVSAAGRLGIDPSPSAPSYVPQSYRNATVGRTSARTTGSTDVGTSSGQSASYSQSPTVHLSSLLKLPPQTPLRKDQSSIRPGLTFGCLNLEAICSQHLCKDGNQHESSSSSVSESSSQRYASSLMDNNMEKLNVYGIVRNELVGTASSSLPSQVHGTIAEEFPHLDIINDLLDDEQNIGWPTRGPHHAFNRQYSLPGNLSMVTGQHDQFEQYEDGFLSSYGASSNPLQGVGDGLLQLPEFSSFPNRYGQFDGLMRTSLPYRSTDHSMLRLGDTDANGYPYQLGDYSTRGGNGYFLHRPANGR</sequence>
<feature type="region of interest" description="Disordered" evidence="1">
    <location>
        <begin position="803"/>
        <end position="825"/>
    </location>
</feature>
<dbReference type="EMBL" id="JACMSC010000011">
    <property type="protein sequence ID" value="KAG6499027.1"/>
    <property type="molecule type" value="Genomic_DNA"/>
</dbReference>
<evidence type="ECO:0000259" key="2">
    <source>
        <dbReference type="PROSITE" id="PS50144"/>
    </source>
</evidence>
<dbReference type="SMART" id="SM00061">
    <property type="entry name" value="MATH"/>
    <property type="match status" value="1"/>
</dbReference>
<dbReference type="PROSITE" id="PS50144">
    <property type="entry name" value="MATH"/>
    <property type="match status" value="1"/>
</dbReference>
<feature type="compositionally biased region" description="Polar residues" evidence="1">
    <location>
        <begin position="975"/>
        <end position="995"/>
    </location>
</feature>
<evidence type="ECO:0000313" key="3">
    <source>
        <dbReference type="EMBL" id="KAG6499027.1"/>
    </source>
</evidence>
<feature type="compositionally biased region" description="Low complexity" evidence="1">
    <location>
        <begin position="1047"/>
        <end position="1066"/>
    </location>
</feature>
<feature type="domain" description="MATH" evidence="2">
    <location>
        <begin position="70"/>
        <end position="220"/>
    </location>
</feature>
<dbReference type="Pfam" id="PF22486">
    <property type="entry name" value="MATH_2"/>
    <property type="match status" value="1"/>
</dbReference>
<feature type="compositionally biased region" description="Low complexity" evidence="1">
    <location>
        <begin position="952"/>
        <end position="961"/>
    </location>
</feature>
<feature type="region of interest" description="Disordered" evidence="1">
    <location>
        <begin position="39"/>
        <end position="59"/>
    </location>
</feature>
<feature type="compositionally biased region" description="Basic and acidic residues" evidence="1">
    <location>
        <begin position="639"/>
        <end position="652"/>
    </location>
</feature>
<feature type="compositionally biased region" description="Basic residues" evidence="1">
    <location>
        <begin position="653"/>
        <end position="666"/>
    </location>
</feature>
<name>A0A8J5G5W8_ZINOF</name>
<organism evidence="3 4">
    <name type="scientific">Zingiber officinale</name>
    <name type="common">Ginger</name>
    <name type="synonym">Amomum zingiber</name>
    <dbReference type="NCBI Taxonomy" id="94328"/>
    <lineage>
        <taxon>Eukaryota</taxon>
        <taxon>Viridiplantae</taxon>
        <taxon>Streptophyta</taxon>
        <taxon>Embryophyta</taxon>
        <taxon>Tracheophyta</taxon>
        <taxon>Spermatophyta</taxon>
        <taxon>Magnoliopsida</taxon>
        <taxon>Liliopsida</taxon>
        <taxon>Zingiberales</taxon>
        <taxon>Zingiberaceae</taxon>
        <taxon>Zingiber</taxon>
    </lineage>
</organism>
<dbReference type="CDD" id="cd00121">
    <property type="entry name" value="MATH"/>
    <property type="match status" value="1"/>
</dbReference>
<feature type="region of interest" description="Disordered" evidence="1">
    <location>
        <begin position="634"/>
        <end position="680"/>
    </location>
</feature>
<feature type="compositionally biased region" description="Basic and acidic residues" evidence="1">
    <location>
        <begin position="882"/>
        <end position="891"/>
    </location>
</feature>
<comment type="caution">
    <text evidence="3">The sequence shown here is derived from an EMBL/GenBank/DDBJ whole genome shotgun (WGS) entry which is preliminary data.</text>
</comment>
<feature type="region of interest" description="Disordered" evidence="1">
    <location>
        <begin position="1019"/>
        <end position="1067"/>
    </location>
</feature>
<dbReference type="SUPFAM" id="SSF49599">
    <property type="entry name" value="TRAF domain-like"/>
    <property type="match status" value="1"/>
</dbReference>
<evidence type="ECO:0000313" key="4">
    <source>
        <dbReference type="Proteomes" id="UP000734854"/>
    </source>
</evidence>
<protein>
    <recommendedName>
        <fullName evidence="2">MATH domain-containing protein</fullName>
    </recommendedName>
</protein>
<feature type="compositionally biased region" description="Basic and acidic residues" evidence="1">
    <location>
        <begin position="667"/>
        <end position="676"/>
    </location>
</feature>
<feature type="region of interest" description="Disordered" evidence="1">
    <location>
        <begin position="1112"/>
        <end position="1131"/>
    </location>
</feature>
<dbReference type="InterPro" id="IPR008974">
    <property type="entry name" value="TRAF-like"/>
</dbReference>
<evidence type="ECO:0000256" key="1">
    <source>
        <dbReference type="SAM" id="MobiDB-lite"/>
    </source>
</evidence>
<dbReference type="PANTHER" id="PTHR47477">
    <property type="entry name" value="TNF RECEPTOR-ASSOCIATED FACTOR HOMOLOG 1A"/>
    <property type="match status" value="1"/>
</dbReference>
<feature type="compositionally biased region" description="Polar residues" evidence="1">
    <location>
        <begin position="892"/>
        <end position="941"/>
    </location>
</feature>
<feature type="region of interest" description="Disordered" evidence="1">
    <location>
        <begin position="882"/>
        <end position="995"/>
    </location>
</feature>
<dbReference type="PANTHER" id="PTHR47477:SF8">
    <property type="entry name" value="TNF RECEPTOR-ASSOCIATED FACTOR HOMOLOG 1A"/>
    <property type="match status" value="1"/>
</dbReference>
<keyword evidence="4" id="KW-1185">Reference proteome</keyword>
<feature type="compositionally biased region" description="Low complexity" evidence="1">
    <location>
        <begin position="1118"/>
        <end position="1131"/>
    </location>
</feature>
<dbReference type="InterPro" id="IPR055327">
    <property type="entry name" value="TRAF1A/B"/>
</dbReference>
<reference evidence="3 4" key="1">
    <citation type="submission" date="2020-08" db="EMBL/GenBank/DDBJ databases">
        <title>Plant Genome Project.</title>
        <authorList>
            <person name="Zhang R.-G."/>
        </authorList>
    </citation>
    <scope>NUCLEOTIDE SEQUENCE [LARGE SCALE GENOMIC DNA]</scope>
    <source>
        <tissue evidence="3">Rhizome</tissue>
    </source>
</reference>
<dbReference type="InterPro" id="IPR002083">
    <property type="entry name" value="MATH/TRAF_dom"/>
</dbReference>
<dbReference type="Proteomes" id="UP000734854">
    <property type="component" value="Unassembled WGS sequence"/>
</dbReference>
<dbReference type="Gene3D" id="2.60.210.10">
    <property type="entry name" value="Apoptosis, Tumor Necrosis Factor Receptor Associated Protein 2, Chain A"/>
    <property type="match status" value="2"/>
</dbReference>
<proteinExistence type="predicted"/>
<feature type="compositionally biased region" description="Polar residues" evidence="1">
    <location>
        <begin position="1031"/>
        <end position="1046"/>
    </location>
</feature>
<accession>A0A8J5G5W8</accession>
<gene>
    <name evidence="3" type="ORF">ZIOFF_038783</name>
</gene>